<name>A0A4Y2DD40_ARAVE</name>
<keyword evidence="2" id="KW-1185">Reference proteome</keyword>
<proteinExistence type="predicted"/>
<sequence length="136" mass="15606">MFEENLVPDKCLESRFSVKSGLCEGWLETSYLNFCSNSQVLRAVWILSCRRMAPSLNLPGSLRWMASRWPSDYFPFPKLKEHLYGKRFSSGSDGKTSAENWVKGLGRDLYQAGLSKLVLRSDKCLNSLVIMWKSDR</sequence>
<evidence type="ECO:0000313" key="1">
    <source>
        <dbReference type="EMBL" id="GBM14722.1"/>
    </source>
</evidence>
<dbReference type="AlphaFoldDB" id="A0A4Y2DD40"/>
<protein>
    <submittedName>
        <fullName evidence="1">Uncharacterized protein</fullName>
    </submittedName>
</protein>
<organism evidence="1 2">
    <name type="scientific">Araneus ventricosus</name>
    <name type="common">Orbweaver spider</name>
    <name type="synonym">Epeira ventricosa</name>
    <dbReference type="NCBI Taxonomy" id="182803"/>
    <lineage>
        <taxon>Eukaryota</taxon>
        <taxon>Metazoa</taxon>
        <taxon>Ecdysozoa</taxon>
        <taxon>Arthropoda</taxon>
        <taxon>Chelicerata</taxon>
        <taxon>Arachnida</taxon>
        <taxon>Araneae</taxon>
        <taxon>Araneomorphae</taxon>
        <taxon>Entelegynae</taxon>
        <taxon>Araneoidea</taxon>
        <taxon>Araneidae</taxon>
        <taxon>Araneus</taxon>
    </lineage>
</organism>
<dbReference type="OrthoDB" id="616263at2759"/>
<comment type="caution">
    <text evidence="1">The sequence shown here is derived from an EMBL/GenBank/DDBJ whole genome shotgun (WGS) entry which is preliminary data.</text>
</comment>
<reference evidence="1 2" key="1">
    <citation type="journal article" date="2019" name="Sci. Rep.">
        <title>Orb-weaving spider Araneus ventricosus genome elucidates the spidroin gene catalogue.</title>
        <authorList>
            <person name="Kono N."/>
            <person name="Nakamura H."/>
            <person name="Ohtoshi R."/>
            <person name="Moran D.A.P."/>
            <person name="Shinohara A."/>
            <person name="Yoshida Y."/>
            <person name="Fujiwara M."/>
            <person name="Mori M."/>
            <person name="Tomita M."/>
            <person name="Arakawa K."/>
        </authorList>
    </citation>
    <scope>NUCLEOTIDE SEQUENCE [LARGE SCALE GENOMIC DNA]</scope>
</reference>
<accession>A0A4Y2DD40</accession>
<evidence type="ECO:0000313" key="2">
    <source>
        <dbReference type="Proteomes" id="UP000499080"/>
    </source>
</evidence>
<dbReference type="EMBL" id="BGPR01000347">
    <property type="protein sequence ID" value="GBM14722.1"/>
    <property type="molecule type" value="Genomic_DNA"/>
</dbReference>
<gene>
    <name evidence="1" type="ORF">AVEN_72000_1</name>
</gene>
<dbReference type="Proteomes" id="UP000499080">
    <property type="component" value="Unassembled WGS sequence"/>
</dbReference>